<dbReference type="AlphaFoldDB" id="A0A5J4IXJ4"/>
<sequence>MKLITIVLFIFAVGCGAPSKNTGPIIDSKTESDVITSKNNPTSTEPTVVKPILPKGAVIGNYNGDLKPFYAHVSKIDTKKGVTTVSFESKKYPDVLIPKTYGGTVAPLILEGFDRDLLLVTAKLEDPNFNKYFLYVLRNNSWKPVMNGFAIHKSNRPETLQVIRVNPENKNELIRYYSVFDIDETNEEGYVWRLLEESIVKQNW</sequence>
<dbReference type="OrthoDB" id="1434488at2"/>
<proteinExistence type="predicted"/>
<comment type="caution">
    <text evidence="1">The sequence shown here is derived from an EMBL/GenBank/DDBJ whole genome shotgun (WGS) entry which is preliminary data.</text>
</comment>
<name>A0A5J4IXJ4_9FLAO</name>
<organism evidence="1 2">
    <name type="scientific">Patiriisocius marinus</name>
    <dbReference type="NCBI Taxonomy" id="1397112"/>
    <lineage>
        <taxon>Bacteria</taxon>
        <taxon>Pseudomonadati</taxon>
        <taxon>Bacteroidota</taxon>
        <taxon>Flavobacteriia</taxon>
        <taxon>Flavobacteriales</taxon>
        <taxon>Flavobacteriaceae</taxon>
        <taxon>Patiriisocius</taxon>
    </lineage>
</organism>
<dbReference type="EMBL" id="BKCG01000001">
    <property type="protein sequence ID" value="GER58308.1"/>
    <property type="molecule type" value="Genomic_DNA"/>
</dbReference>
<gene>
    <name evidence="1" type="ORF">ULMA_04160</name>
</gene>
<reference evidence="1 2" key="1">
    <citation type="submission" date="2019-08" db="EMBL/GenBank/DDBJ databases">
        <title>Draft genome sequence of Ulvibacter marinus type strain NBRC 109484.</title>
        <authorList>
            <person name="Kawano K."/>
            <person name="Ushijima N."/>
            <person name="Kihara M."/>
            <person name="Itoh H."/>
        </authorList>
    </citation>
    <scope>NUCLEOTIDE SEQUENCE [LARGE SCALE GENOMIC DNA]</scope>
    <source>
        <strain evidence="1 2">NBRC 109484</strain>
    </source>
</reference>
<accession>A0A5J4IXJ4</accession>
<evidence type="ECO:0000313" key="2">
    <source>
        <dbReference type="Proteomes" id="UP000326509"/>
    </source>
</evidence>
<evidence type="ECO:0008006" key="3">
    <source>
        <dbReference type="Google" id="ProtNLM"/>
    </source>
</evidence>
<keyword evidence="2" id="KW-1185">Reference proteome</keyword>
<protein>
    <recommendedName>
        <fullName evidence="3">Lipoprotein</fullName>
    </recommendedName>
</protein>
<dbReference type="RefSeq" id="WP_151672392.1">
    <property type="nucleotide sequence ID" value="NZ_BKCG01000001.1"/>
</dbReference>
<dbReference type="PROSITE" id="PS51257">
    <property type="entry name" value="PROKAR_LIPOPROTEIN"/>
    <property type="match status" value="1"/>
</dbReference>
<evidence type="ECO:0000313" key="1">
    <source>
        <dbReference type="EMBL" id="GER58308.1"/>
    </source>
</evidence>
<dbReference type="Proteomes" id="UP000326509">
    <property type="component" value="Unassembled WGS sequence"/>
</dbReference>